<dbReference type="InterPro" id="IPR045034">
    <property type="entry name" value="O-acyltransferase_WSD1-like"/>
</dbReference>
<reference evidence="12 13" key="1">
    <citation type="journal article" date="2019" name="Emerg. Microbes Infect.">
        <title>Comprehensive subspecies identification of 175 nontuberculous mycobacteria species based on 7547 genomic profiles.</title>
        <authorList>
            <person name="Matsumoto Y."/>
            <person name="Kinjo T."/>
            <person name="Motooka D."/>
            <person name="Nabeya D."/>
            <person name="Jung N."/>
            <person name="Uechi K."/>
            <person name="Horii T."/>
            <person name="Iida T."/>
            <person name="Fujita J."/>
            <person name="Nakamura S."/>
        </authorList>
    </citation>
    <scope>NUCLEOTIDE SEQUENCE [LARGE SCALE GENOMIC DNA]</scope>
    <source>
        <strain evidence="12 13">JCM 15657</strain>
    </source>
</reference>
<proteinExistence type="inferred from homology"/>
<evidence type="ECO:0000256" key="2">
    <source>
        <dbReference type="ARBA" id="ARBA00005189"/>
    </source>
</evidence>
<dbReference type="GO" id="GO:0006071">
    <property type="term" value="P:glycerol metabolic process"/>
    <property type="evidence" value="ECO:0007669"/>
    <property type="project" value="UniProtKB-KW"/>
</dbReference>
<comment type="similarity">
    <text evidence="3 11">Belongs to the long-chain O-acyltransferase family.</text>
</comment>
<dbReference type="GO" id="GO:0004144">
    <property type="term" value="F:diacylglycerol O-acyltransferase activity"/>
    <property type="evidence" value="ECO:0007669"/>
    <property type="project" value="UniProtKB-EC"/>
</dbReference>
<evidence type="ECO:0000256" key="8">
    <source>
        <dbReference type="ARBA" id="ARBA00023098"/>
    </source>
</evidence>
<comment type="catalytic activity">
    <reaction evidence="10 11">
        <text>an acyl-CoA + a 1,2-diacyl-sn-glycerol = a triacyl-sn-glycerol + CoA</text>
        <dbReference type="Rhea" id="RHEA:10868"/>
        <dbReference type="ChEBI" id="CHEBI:17815"/>
        <dbReference type="ChEBI" id="CHEBI:57287"/>
        <dbReference type="ChEBI" id="CHEBI:58342"/>
        <dbReference type="ChEBI" id="CHEBI:64615"/>
        <dbReference type="EC" id="2.3.1.20"/>
    </reaction>
</comment>
<dbReference type="GO" id="GO:0001666">
    <property type="term" value="P:response to hypoxia"/>
    <property type="evidence" value="ECO:0007669"/>
    <property type="project" value="TreeGrafter"/>
</dbReference>
<dbReference type="GO" id="GO:0051701">
    <property type="term" value="P:biological process involved in interaction with host"/>
    <property type="evidence" value="ECO:0007669"/>
    <property type="project" value="TreeGrafter"/>
</dbReference>
<keyword evidence="9 11" id="KW-0012">Acyltransferase</keyword>
<keyword evidence="7 11" id="KW-0319">Glycerol metabolism</keyword>
<dbReference type="Proteomes" id="UP000466396">
    <property type="component" value="Chromosome"/>
</dbReference>
<keyword evidence="6 11" id="KW-0808">Transferase</keyword>
<dbReference type="PANTHER" id="PTHR31650:SF1">
    <property type="entry name" value="WAX ESTER SYNTHASE_DIACYLGLYCEROL ACYLTRANSFERASE 4-RELATED"/>
    <property type="match status" value="1"/>
</dbReference>
<evidence type="ECO:0000256" key="7">
    <source>
        <dbReference type="ARBA" id="ARBA00022798"/>
    </source>
</evidence>
<gene>
    <name evidence="12" type="primary">tgs1</name>
    <name evidence="12" type="ORF">MLAC_30700</name>
</gene>
<dbReference type="GO" id="GO:0071731">
    <property type="term" value="P:response to nitric oxide"/>
    <property type="evidence" value="ECO:0007669"/>
    <property type="project" value="TreeGrafter"/>
</dbReference>
<dbReference type="SUPFAM" id="SSF52777">
    <property type="entry name" value="CoA-dependent acyltransferases"/>
    <property type="match status" value="1"/>
</dbReference>
<sequence length="467" mass="50962">MNNLSTLDAGFLEVEDADRRVSLAIGAVAVIEGPPPNQEALLPALDQRVRACPRFGHRLRLHPLDLAAPEWVQDPHFDLGRHVRRVALPQPGNDRELFGLIADVMARRLDRDRPLWEIWVIEGLAGGKWAILTKLHHCMADGIAATHILTALFDDDIRDSFAGKICPHKAPGPERLSPDESGANPLNSLGGLWSLVTALTAGVARTAQGAAEIVAGLLHPAASSLNGPISDLRRYSGARVALADIELVCQKFDVTINDVALAAVTESFRELLIKQGERPRPDSLRTLVPVSVRSAGALGETDNRVSLMLPYLPVEEENPVQRLRTVHSRLNRTKAGGQRQAGHAFLAITNRLPFSLSSWAIRLLMRLPQRGVVTVATNVPGPRRPLQFMGRRVLAMYPISPIALQLRIAVAMLSYADDLFFGILADYDVVADIDQLARGIEAAVARLVAISKGRKTPRRRGKLSLVV</sequence>
<dbReference type="InterPro" id="IPR014292">
    <property type="entry name" value="Acyl_transf_WS/DGAT"/>
</dbReference>
<evidence type="ECO:0000256" key="10">
    <source>
        <dbReference type="ARBA" id="ARBA00048109"/>
    </source>
</evidence>
<keyword evidence="5 11" id="KW-0444">Lipid biosynthesis</keyword>
<evidence type="ECO:0000256" key="5">
    <source>
        <dbReference type="ARBA" id="ARBA00022516"/>
    </source>
</evidence>
<keyword evidence="13" id="KW-1185">Reference proteome</keyword>
<dbReference type="KEGG" id="mlj:MLAC_30700"/>
<dbReference type="NCBIfam" id="TIGR02946">
    <property type="entry name" value="acyl_WS_DGAT"/>
    <property type="match status" value="1"/>
</dbReference>
<protein>
    <recommendedName>
        <fullName evidence="4 11">Diacylglycerol O-acyltransferase</fullName>
        <ecNumber evidence="4 11">2.3.1.20</ecNumber>
    </recommendedName>
</protein>
<dbReference type="EC" id="2.3.1.20" evidence="4 11"/>
<accession>A0A1X1YD38</accession>
<dbReference type="InterPro" id="IPR004255">
    <property type="entry name" value="O-acyltransferase_WSD1_N"/>
</dbReference>
<dbReference type="EMBL" id="AP022581">
    <property type="protein sequence ID" value="BBX97776.1"/>
    <property type="molecule type" value="Genomic_DNA"/>
</dbReference>
<dbReference type="UniPathway" id="UPA00282"/>
<dbReference type="Pfam" id="PF03007">
    <property type="entry name" value="WS_DGAT_cat"/>
    <property type="match status" value="1"/>
</dbReference>
<dbReference type="STRING" id="169765.AWC15_18230"/>
<dbReference type="GO" id="GO:0005886">
    <property type="term" value="C:plasma membrane"/>
    <property type="evidence" value="ECO:0007669"/>
    <property type="project" value="TreeGrafter"/>
</dbReference>
<keyword evidence="8 11" id="KW-0443">Lipid metabolism</keyword>
<evidence type="ECO:0000256" key="4">
    <source>
        <dbReference type="ARBA" id="ARBA00013244"/>
    </source>
</evidence>
<dbReference type="AlphaFoldDB" id="A0A1X1YD38"/>
<evidence type="ECO:0000256" key="1">
    <source>
        <dbReference type="ARBA" id="ARBA00004771"/>
    </source>
</evidence>
<evidence type="ECO:0000256" key="6">
    <source>
        <dbReference type="ARBA" id="ARBA00022679"/>
    </source>
</evidence>
<dbReference type="PANTHER" id="PTHR31650">
    <property type="entry name" value="O-ACYLTRANSFERASE (WSD1-LIKE) FAMILY PROTEIN"/>
    <property type="match status" value="1"/>
</dbReference>
<dbReference type="RefSeq" id="WP_085159107.1">
    <property type="nucleotide sequence ID" value="NZ_AP022581.1"/>
</dbReference>
<organism evidence="12 13">
    <name type="scientific">Mycobacterium lacus</name>
    <dbReference type="NCBI Taxonomy" id="169765"/>
    <lineage>
        <taxon>Bacteria</taxon>
        <taxon>Bacillati</taxon>
        <taxon>Actinomycetota</taxon>
        <taxon>Actinomycetes</taxon>
        <taxon>Mycobacteriales</taxon>
        <taxon>Mycobacteriaceae</taxon>
        <taxon>Mycobacterium</taxon>
    </lineage>
</organism>
<evidence type="ECO:0000256" key="3">
    <source>
        <dbReference type="ARBA" id="ARBA00009587"/>
    </source>
</evidence>
<evidence type="ECO:0000313" key="12">
    <source>
        <dbReference type="EMBL" id="BBX97776.1"/>
    </source>
</evidence>
<name>A0A1X1YD38_9MYCO</name>
<comment type="pathway">
    <text evidence="1 11">Glycerolipid metabolism; triacylglycerol biosynthesis.</text>
</comment>
<dbReference type="Pfam" id="PF06974">
    <property type="entry name" value="WS_DGAT_C"/>
    <property type="match status" value="1"/>
</dbReference>
<evidence type="ECO:0000256" key="11">
    <source>
        <dbReference type="RuleBase" id="RU361241"/>
    </source>
</evidence>
<evidence type="ECO:0000313" key="13">
    <source>
        <dbReference type="Proteomes" id="UP000466396"/>
    </source>
</evidence>
<comment type="pathway">
    <text evidence="2">Lipid metabolism.</text>
</comment>
<evidence type="ECO:0000256" key="9">
    <source>
        <dbReference type="ARBA" id="ARBA00023315"/>
    </source>
</evidence>
<dbReference type="GO" id="GO:0019432">
    <property type="term" value="P:triglyceride biosynthetic process"/>
    <property type="evidence" value="ECO:0007669"/>
    <property type="project" value="UniProtKB-UniPathway"/>
</dbReference>
<dbReference type="InterPro" id="IPR009721">
    <property type="entry name" value="O-acyltransferase_WSD1_C"/>
</dbReference>
<dbReference type="OrthoDB" id="9810950at2"/>